<proteinExistence type="predicted"/>
<evidence type="ECO:0000313" key="1">
    <source>
        <dbReference type="RefSeq" id="XP_016433560.1"/>
    </source>
</evidence>
<name>A0A1S3X0P7_TOBAC</name>
<dbReference type="KEGG" id="nta:107760056"/>
<dbReference type="CDD" id="cd00299">
    <property type="entry name" value="GST_C_family"/>
    <property type="match status" value="1"/>
</dbReference>
<dbReference type="OrthoDB" id="1299234at2759"/>
<reference evidence="1" key="1">
    <citation type="submission" date="2025-08" db="UniProtKB">
        <authorList>
            <consortium name="RefSeq"/>
        </authorList>
    </citation>
    <scope>IDENTIFICATION</scope>
</reference>
<accession>A0A1S3X0P7</accession>
<dbReference type="RefSeq" id="XP_016433560.1">
    <property type="nucleotide sequence ID" value="XM_016578074.1"/>
</dbReference>
<protein>
    <submittedName>
        <fullName evidence="1">Uncharacterized protein</fullName>
    </submittedName>
</protein>
<sequence>MITDTEAVTSAQETQGQRVRQEATVFEKNRILKQQMIKMCQAWANDQGQPSYESQFATQQEQYHSLEYHSYLFDLPAKIEEPSREMAQKEMTQMVKSLEQQLKNMQGLAGQKSIAFKDLCMFPDVHLPPGFKTPKLDKYDGHGDPMAHRKRYCNQLRSVGRN</sequence>
<gene>
    <name evidence="1" type="primary">LOC107760056</name>
</gene>
<dbReference type="AlphaFoldDB" id="A0A1S3X0P7"/>
<dbReference type="PaxDb" id="4097-A0A1S3X0P7"/>
<organism evidence="1">
    <name type="scientific">Nicotiana tabacum</name>
    <name type="common">Common tobacco</name>
    <dbReference type="NCBI Taxonomy" id="4097"/>
    <lineage>
        <taxon>Eukaryota</taxon>
        <taxon>Viridiplantae</taxon>
        <taxon>Streptophyta</taxon>
        <taxon>Embryophyta</taxon>
        <taxon>Tracheophyta</taxon>
        <taxon>Spermatophyta</taxon>
        <taxon>Magnoliopsida</taxon>
        <taxon>eudicotyledons</taxon>
        <taxon>Gunneridae</taxon>
        <taxon>Pentapetalae</taxon>
        <taxon>asterids</taxon>
        <taxon>lamiids</taxon>
        <taxon>Solanales</taxon>
        <taxon>Solanaceae</taxon>
        <taxon>Nicotianoideae</taxon>
        <taxon>Nicotianeae</taxon>
        <taxon>Nicotiana</taxon>
    </lineage>
</organism>